<accession>A0A0F9BW51</accession>
<name>A0A0F9BW51_9ZZZZ</name>
<sequence length="40" mass="3987">MKLEGRTALVTGAGSGIGKAIALLFAQEGANLMLAGPTEK</sequence>
<dbReference type="Gene3D" id="3.40.50.720">
    <property type="entry name" value="NAD(P)-binding Rossmann-like Domain"/>
    <property type="match status" value="1"/>
</dbReference>
<reference evidence="1" key="1">
    <citation type="journal article" date="2015" name="Nature">
        <title>Complex archaea that bridge the gap between prokaryotes and eukaryotes.</title>
        <authorList>
            <person name="Spang A."/>
            <person name="Saw J.H."/>
            <person name="Jorgensen S.L."/>
            <person name="Zaremba-Niedzwiedzka K."/>
            <person name="Martijn J."/>
            <person name="Lind A.E."/>
            <person name="van Eijk R."/>
            <person name="Schleper C."/>
            <person name="Guy L."/>
            <person name="Ettema T.J."/>
        </authorList>
    </citation>
    <scope>NUCLEOTIDE SEQUENCE</scope>
</reference>
<dbReference type="EMBL" id="LAZR01035948">
    <property type="protein sequence ID" value="KKL26130.1"/>
    <property type="molecule type" value="Genomic_DNA"/>
</dbReference>
<dbReference type="SUPFAM" id="SSF51735">
    <property type="entry name" value="NAD(P)-binding Rossmann-fold domains"/>
    <property type="match status" value="1"/>
</dbReference>
<evidence type="ECO:0000313" key="1">
    <source>
        <dbReference type="EMBL" id="KKL26130.1"/>
    </source>
</evidence>
<evidence type="ECO:0008006" key="2">
    <source>
        <dbReference type="Google" id="ProtNLM"/>
    </source>
</evidence>
<organism evidence="1">
    <name type="scientific">marine sediment metagenome</name>
    <dbReference type="NCBI Taxonomy" id="412755"/>
    <lineage>
        <taxon>unclassified sequences</taxon>
        <taxon>metagenomes</taxon>
        <taxon>ecological metagenomes</taxon>
    </lineage>
</organism>
<comment type="caution">
    <text evidence="1">The sequence shown here is derived from an EMBL/GenBank/DDBJ whole genome shotgun (WGS) entry which is preliminary data.</text>
</comment>
<dbReference type="Pfam" id="PF00106">
    <property type="entry name" value="adh_short"/>
    <property type="match status" value="1"/>
</dbReference>
<dbReference type="InterPro" id="IPR002347">
    <property type="entry name" value="SDR_fam"/>
</dbReference>
<dbReference type="AlphaFoldDB" id="A0A0F9BW51"/>
<protein>
    <recommendedName>
        <fullName evidence="2">Short-chain dehydrogenase/reductase SDR</fullName>
    </recommendedName>
</protein>
<dbReference type="InterPro" id="IPR036291">
    <property type="entry name" value="NAD(P)-bd_dom_sf"/>
</dbReference>
<proteinExistence type="predicted"/>
<gene>
    <name evidence="1" type="ORF">LCGC14_2398350</name>
</gene>